<dbReference type="Pfam" id="PF01740">
    <property type="entry name" value="STAS"/>
    <property type="match status" value="1"/>
</dbReference>
<comment type="caution">
    <text evidence="2">The sequence shown here is derived from an EMBL/GenBank/DDBJ whole genome shotgun (WGS) entry which is preliminary data.</text>
</comment>
<accession>A0ABU5R2Q3</accession>
<protein>
    <submittedName>
        <fullName evidence="2">STAS domain-containing protein</fullName>
    </submittedName>
</protein>
<evidence type="ECO:0000313" key="2">
    <source>
        <dbReference type="EMBL" id="MEA5360125.1"/>
    </source>
</evidence>
<dbReference type="RefSeq" id="WP_323325983.1">
    <property type="nucleotide sequence ID" value="NZ_JAYFSI010000002.1"/>
</dbReference>
<keyword evidence="3" id="KW-1185">Reference proteome</keyword>
<gene>
    <name evidence="2" type="ORF">VA596_11305</name>
</gene>
<feature type="domain" description="STAS" evidence="1">
    <location>
        <begin position="2"/>
        <end position="114"/>
    </location>
</feature>
<dbReference type="PROSITE" id="PS50801">
    <property type="entry name" value="STAS"/>
    <property type="match status" value="1"/>
</dbReference>
<name>A0ABU5R2Q3_9PSEU</name>
<dbReference type="InterPro" id="IPR002645">
    <property type="entry name" value="STAS_dom"/>
</dbReference>
<dbReference type="Proteomes" id="UP001304298">
    <property type="component" value="Unassembled WGS sequence"/>
</dbReference>
<dbReference type="InterPro" id="IPR036513">
    <property type="entry name" value="STAS_dom_sf"/>
</dbReference>
<dbReference type="EMBL" id="JAYFSI010000002">
    <property type="protein sequence ID" value="MEA5360125.1"/>
    <property type="molecule type" value="Genomic_DNA"/>
</dbReference>
<evidence type="ECO:0000313" key="3">
    <source>
        <dbReference type="Proteomes" id="UP001304298"/>
    </source>
</evidence>
<dbReference type="SUPFAM" id="SSF52091">
    <property type="entry name" value="SpoIIaa-like"/>
    <property type="match status" value="1"/>
</dbReference>
<dbReference type="CDD" id="cd07043">
    <property type="entry name" value="STAS_anti-anti-sigma_factors"/>
    <property type="match status" value="1"/>
</dbReference>
<reference evidence="2 3" key="1">
    <citation type="submission" date="2023-12" db="EMBL/GenBank/DDBJ databases">
        <title>Amycolatopsis sp. V23-08.</title>
        <authorList>
            <person name="Somphong A."/>
        </authorList>
    </citation>
    <scope>NUCLEOTIDE SEQUENCE [LARGE SCALE GENOMIC DNA]</scope>
    <source>
        <strain evidence="2 3">V23-08</strain>
    </source>
</reference>
<dbReference type="Gene3D" id="3.30.750.24">
    <property type="entry name" value="STAS domain"/>
    <property type="match status" value="1"/>
</dbReference>
<sequence>MCDIAPERTSGVLVVEVGGELDIATVVRWTTVLEAAICELPGPHLLAVDLGELGFLSARGATGLLEAFDLCRDRGIDGCLIVPPGTAVSRVVRLSGLDRRVPVYPDRLAAIAASQPVEMRWLQAQAR</sequence>
<evidence type="ECO:0000259" key="1">
    <source>
        <dbReference type="PROSITE" id="PS50801"/>
    </source>
</evidence>
<proteinExistence type="predicted"/>
<organism evidence="2 3">
    <name type="scientific">Amycolatopsis heterodermiae</name>
    <dbReference type="NCBI Taxonomy" id="3110235"/>
    <lineage>
        <taxon>Bacteria</taxon>
        <taxon>Bacillati</taxon>
        <taxon>Actinomycetota</taxon>
        <taxon>Actinomycetes</taxon>
        <taxon>Pseudonocardiales</taxon>
        <taxon>Pseudonocardiaceae</taxon>
        <taxon>Amycolatopsis</taxon>
    </lineage>
</organism>